<evidence type="ECO:0000313" key="1">
    <source>
        <dbReference type="EMBL" id="KKL20289.1"/>
    </source>
</evidence>
<name>A0A0F9BED4_9ZZZZ</name>
<reference evidence="1" key="1">
    <citation type="journal article" date="2015" name="Nature">
        <title>Complex archaea that bridge the gap between prokaryotes and eukaryotes.</title>
        <authorList>
            <person name="Spang A."/>
            <person name="Saw J.H."/>
            <person name="Jorgensen S.L."/>
            <person name="Zaremba-Niedzwiedzka K."/>
            <person name="Martijn J."/>
            <person name="Lind A.E."/>
            <person name="van Eijk R."/>
            <person name="Schleper C."/>
            <person name="Guy L."/>
            <person name="Ettema T.J."/>
        </authorList>
    </citation>
    <scope>NUCLEOTIDE SEQUENCE</scope>
</reference>
<dbReference type="AlphaFoldDB" id="A0A0F9BED4"/>
<sequence length="93" mass="10705">MPWEGECNRCGLCCTRVIRGIPTRCEHLRIVSADEGICEKYPDGRWPGMRVALLDSENRLVEWSDCTPSYPFNLTEKIALPAKCGYRWLMDKP</sequence>
<organism evidence="1">
    <name type="scientific">marine sediment metagenome</name>
    <dbReference type="NCBI Taxonomy" id="412755"/>
    <lineage>
        <taxon>unclassified sequences</taxon>
        <taxon>metagenomes</taxon>
        <taxon>ecological metagenomes</taxon>
    </lineage>
</organism>
<protein>
    <submittedName>
        <fullName evidence="1">Uncharacterized protein</fullName>
    </submittedName>
</protein>
<dbReference type="EMBL" id="LAZR01038155">
    <property type="protein sequence ID" value="KKL20289.1"/>
    <property type="molecule type" value="Genomic_DNA"/>
</dbReference>
<accession>A0A0F9BED4</accession>
<proteinExistence type="predicted"/>
<comment type="caution">
    <text evidence="1">The sequence shown here is derived from an EMBL/GenBank/DDBJ whole genome shotgun (WGS) entry which is preliminary data.</text>
</comment>
<gene>
    <name evidence="1" type="ORF">LCGC14_2456940</name>
</gene>